<evidence type="ECO:0000313" key="6">
    <source>
        <dbReference type="EMBL" id="OAG29641.1"/>
    </source>
</evidence>
<evidence type="ECO:0000256" key="4">
    <source>
        <dbReference type="ARBA" id="ARBA00023136"/>
    </source>
</evidence>
<dbReference type="GO" id="GO:0016020">
    <property type="term" value="C:membrane"/>
    <property type="evidence" value="ECO:0007669"/>
    <property type="project" value="UniProtKB-SubCell"/>
</dbReference>
<dbReference type="InterPro" id="IPR004895">
    <property type="entry name" value="Prenylated_rab_accept_PRA1"/>
</dbReference>
<evidence type="ECO:0000256" key="1">
    <source>
        <dbReference type="ARBA" id="ARBA00004141"/>
    </source>
</evidence>
<keyword evidence="4 5" id="KW-0472">Membrane</keyword>
<dbReference type="STRING" id="1805483.A0A177EDQ6"/>
<organism evidence="6 7">
    <name type="scientific">Nematocida displodere</name>
    <dbReference type="NCBI Taxonomy" id="1805483"/>
    <lineage>
        <taxon>Eukaryota</taxon>
        <taxon>Fungi</taxon>
        <taxon>Fungi incertae sedis</taxon>
        <taxon>Microsporidia</taxon>
        <taxon>Nematocida</taxon>
    </lineage>
</organism>
<keyword evidence="7" id="KW-1185">Reference proteome</keyword>
<comment type="similarity">
    <text evidence="5">Belongs to the PRA1 family.</text>
</comment>
<feature type="transmembrane region" description="Helical" evidence="5">
    <location>
        <begin position="109"/>
        <end position="140"/>
    </location>
</feature>
<gene>
    <name evidence="6" type="ORF">NEDG_00774</name>
</gene>
<proteinExistence type="inferred from homology"/>
<dbReference type="PANTHER" id="PTHR19317:SF0">
    <property type="entry name" value="PRENYLATED RAB ACCEPTOR PROTEIN 1"/>
    <property type="match status" value="1"/>
</dbReference>
<evidence type="ECO:0000313" key="7">
    <source>
        <dbReference type="Proteomes" id="UP000185944"/>
    </source>
</evidence>
<dbReference type="Proteomes" id="UP000185944">
    <property type="component" value="Unassembled WGS sequence"/>
</dbReference>
<dbReference type="Pfam" id="PF03208">
    <property type="entry name" value="PRA1"/>
    <property type="match status" value="1"/>
</dbReference>
<comment type="subcellular location">
    <subcellularLocation>
        <location evidence="1 5">Membrane</location>
        <topology evidence="1 5">Multi-pass membrane protein</topology>
    </subcellularLocation>
</comment>
<keyword evidence="3 5" id="KW-1133">Transmembrane helix</keyword>
<feature type="transmembrane region" description="Helical" evidence="5">
    <location>
        <begin position="56"/>
        <end position="89"/>
    </location>
</feature>
<keyword evidence="2 5" id="KW-0812">Transmembrane</keyword>
<dbReference type="EMBL" id="LTDL01000040">
    <property type="protein sequence ID" value="OAG29641.1"/>
    <property type="molecule type" value="Genomic_DNA"/>
</dbReference>
<dbReference type="GO" id="GO:0005794">
    <property type="term" value="C:Golgi apparatus"/>
    <property type="evidence" value="ECO:0007669"/>
    <property type="project" value="TreeGrafter"/>
</dbReference>
<evidence type="ECO:0000256" key="5">
    <source>
        <dbReference type="RuleBase" id="RU363107"/>
    </source>
</evidence>
<dbReference type="RefSeq" id="XP_067544289.1">
    <property type="nucleotide sequence ID" value="XM_067688192.1"/>
</dbReference>
<sequence>MNSRLSTELSYYLKEKSEKRVPLKEFLNVSNITLPEGLEMAKARILLNYTSMSGNYLLILGVLACLYLVLNPVLILPFGCSIILVYLAYQGEGDEVAVLGYNLKKEHVYWVSIAIPILFFILKPGALVGLFFVISIGVLLSIGHMVASTPAPSKEEDI</sequence>
<comment type="caution">
    <text evidence="6">The sequence shown here is derived from an EMBL/GenBank/DDBJ whole genome shotgun (WGS) entry which is preliminary data.</text>
</comment>
<dbReference type="PANTHER" id="PTHR19317">
    <property type="entry name" value="PRENYLATED RAB ACCEPTOR 1-RELATED"/>
    <property type="match status" value="1"/>
</dbReference>
<reference evidence="6 7" key="1">
    <citation type="submission" date="2016-02" db="EMBL/GenBank/DDBJ databases">
        <title>Discovery of a natural microsporidian pathogen with a broad tissue tropism in Caenorhabditis elegans.</title>
        <authorList>
            <person name="Luallen R.J."/>
            <person name="Reinke A.W."/>
            <person name="Tong L."/>
            <person name="Botts M.R."/>
            <person name="Felix M.-A."/>
            <person name="Troemel E.R."/>
        </authorList>
    </citation>
    <scope>NUCLEOTIDE SEQUENCE [LARGE SCALE GENOMIC DNA]</scope>
    <source>
        <strain evidence="6 7">JUm2807</strain>
    </source>
</reference>
<dbReference type="AlphaFoldDB" id="A0A177EDQ6"/>
<name>A0A177EDQ6_9MICR</name>
<evidence type="ECO:0000256" key="2">
    <source>
        <dbReference type="ARBA" id="ARBA00022692"/>
    </source>
</evidence>
<evidence type="ECO:0000256" key="3">
    <source>
        <dbReference type="ARBA" id="ARBA00022989"/>
    </source>
</evidence>
<dbReference type="GeneID" id="93647124"/>
<dbReference type="OrthoDB" id="63113at2759"/>
<dbReference type="VEuPathDB" id="MicrosporidiaDB:NEDG_00774"/>
<accession>A0A177EDQ6</accession>
<protein>
    <recommendedName>
        <fullName evidence="5">PRA1 family protein</fullName>
    </recommendedName>
</protein>